<reference evidence="4" key="1">
    <citation type="submission" date="2013-06" db="EMBL/GenBank/DDBJ databases">
        <authorList>
            <person name="Zhao Q."/>
        </authorList>
    </citation>
    <scope>NUCLEOTIDE SEQUENCE</scope>
    <source>
        <strain evidence="4">cv. W1943</strain>
    </source>
</reference>
<dbReference type="Pfam" id="PF23551">
    <property type="entry name" value="Zn_ribbon_20"/>
    <property type="match status" value="1"/>
</dbReference>
<dbReference type="SMART" id="SM00271">
    <property type="entry name" value="DnaJ"/>
    <property type="match status" value="1"/>
</dbReference>
<dbReference type="InterPro" id="IPR056988">
    <property type="entry name" value="Zn_ribbon_pln"/>
</dbReference>
<dbReference type="PRINTS" id="PR00625">
    <property type="entry name" value="JDOMAIN"/>
</dbReference>
<dbReference type="InterPro" id="IPR036869">
    <property type="entry name" value="J_dom_sf"/>
</dbReference>
<dbReference type="OMA" id="MNVDYNM"/>
<dbReference type="Gene3D" id="1.10.287.110">
    <property type="entry name" value="DnaJ domain"/>
    <property type="match status" value="1"/>
</dbReference>
<dbReference type="PROSITE" id="PS50076">
    <property type="entry name" value="DNAJ_2"/>
    <property type="match status" value="1"/>
</dbReference>
<dbReference type="GO" id="GO:0005783">
    <property type="term" value="C:endoplasmic reticulum"/>
    <property type="evidence" value="ECO:0007669"/>
    <property type="project" value="UniProtKB-ARBA"/>
</dbReference>
<sequence length="711" mass="80497">MNVDYNMDEAIKARGVAESRFHSRDIRGARKYAIKAQNLCPSLEGISQMVSTLEVHLAAESKIDGESDWYRILSLTAFADEEEVKKQYRKLALQLHPDKNKSVGAEEAFKLISEAWSVLSDNSKKVLYDQKRKDHSVVNVTNGMQTRELERMRLLQQRQAQGQHPLARRMQYEYLRIYLNHNLLCPNCHHAFLAVETGFPCNGSSSSFSWSTKQQPQNNNSTKHSYGSTSRTSSIPGTGHGGYQQDGTYDSYNNQSFQWNQYSKTTPAAGTNAYGTQALEKPKRKHEESYSYNYSATGNSYGHERTNSRRGRFSKRRRHSNDGYTTMDFGGDNRETVAASTETTAFTDVAVAQVNGTSGEKLRSAVSGRRANVLREISQIDTRALLIEKAKAAIQEKLQEWNITSSSRLAERGKSQGKVYPSDNNIKQNGGLSDKHVKGLKQCSSRSVDTQAPTVDEKNPEQRRVPVSIDVPDPDFHDFDKDRTERAFDSDQVWATYDSEDGMPRLYAMVQKVLSMRPFRIRMSFLNSKSNSELAPISWVASGFQKTCGDFRVGRYQISETVNIFSHKVSWTKGPRGIIRIVPQKGDTWALYRNWSPDWNELTPDDVIYKYEIVEIIDDFTDEQGLTVIPLLKVAGFKAVFHRHMDPKEARRIPKEELFRFSHRVPSRLLTGEEGNNAPKGCHELDPAATPVDLLKVITEVTEDTATQPAK</sequence>
<evidence type="ECO:0000313" key="4">
    <source>
        <dbReference type="Proteomes" id="UP000008022"/>
    </source>
</evidence>
<evidence type="ECO:0000259" key="2">
    <source>
        <dbReference type="PROSITE" id="PS50076"/>
    </source>
</evidence>
<feature type="compositionally biased region" description="Polar residues" evidence="1">
    <location>
        <begin position="212"/>
        <end position="236"/>
    </location>
</feature>
<dbReference type="PROSITE" id="PS00636">
    <property type="entry name" value="DNAJ_1"/>
    <property type="match status" value="1"/>
</dbReference>
<protein>
    <recommendedName>
        <fullName evidence="2">J domain-containing protein</fullName>
    </recommendedName>
</protein>
<dbReference type="Pfam" id="PF00226">
    <property type="entry name" value="DnaJ"/>
    <property type="match status" value="1"/>
</dbReference>
<dbReference type="eggNOG" id="ENOG502QQV4">
    <property type="taxonomic scope" value="Eukaryota"/>
</dbReference>
<feature type="region of interest" description="Disordered" evidence="1">
    <location>
        <begin position="409"/>
        <end position="476"/>
    </location>
</feature>
<dbReference type="Gramene" id="ORUFI04G11700.1">
    <property type="protein sequence ID" value="ORUFI04G11700.1"/>
    <property type="gene ID" value="ORUFI04G11700"/>
</dbReference>
<dbReference type="HOGENOM" id="CLU_004676_1_0_1"/>
<feature type="region of interest" description="Disordered" evidence="1">
    <location>
        <begin position="206"/>
        <end position="249"/>
    </location>
</feature>
<dbReference type="InterPro" id="IPR024593">
    <property type="entry name" value="DUF3444"/>
</dbReference>
<organism evidence="3 4">
    <name type="scientific">Oryza rufipogon</name>
    <name type="common">Brownbeard rice</name>
    <name type="synonym">Asian wild rice</name>
    <dbReference type="NCBI Taxonomy" id="4529"/>
    <lineage>
        <taxon>Eukaryota</taxon>
        <taxon>Viridiplantae</taxon>
        <taxon>Streptophyta</taxon>
        <taxon>Embryophyta</taxon>
        <taxon>Tracheophyta</taxon>
        <taxon>Spermatophyta</taxon>
        <taxon>Magnoliopsida</taxon>
        <taxon>Liliopsida</taxon>
        <taxon>Poales</taxon>
        <taxon>Poaceae</taxon>
        <taxon>BOP clade</taxon>
        <taxon>Oryzoideae</taxon>
        <taxon>Oryzeae</taxon>
        <taxon>Oryzinae</taxon>
        <taxon>Oryza</taxon>
    </lineage>
</organism>
<feature type="compositionally biased region" description="Polar residues" evidence="1">
    <location>
        <begin position="290"/>
        <end position="300"/>
    </location>
</feature>
<feature type="domain" description="J" evidence="2">
    <location>
        <begin position="68"/>
        <end position="132"/>
    </location>
</feature>
<feature type="region of interest" description="Disordered" evidence="1">
    <location>
        <begin position="277"/>
        <end position="332"/>
    </location>
</feature>
<dbReference type="AlphaFoldDB" id="A0A0E0P8B5"/>
<dbReference type="PANTHER" id="PTHR44137:SF3">
    <property type="entry name" value="DNAJ HEAT SHOCK N-TERMINAL DOMAIN-CONTAINING PROTEIN"/>
    <property type="match status" value="1"/>
</dbReference>
<reference evidence="3" key="2">
    <citation type="submission" date="2015-06" db="UniProtKB">
        <authorList>
            <consortium name="EnsemblPlants"/>
        </authorList>
    </citation>
    <scope>IDENTIFICATION</scope>
</reference>
<dbReference type="Proteomes" id="UP000008022">
    <property type="component" value="Unassembled WGS sequence"/>
</dbReference>
<feature type="compositionally biased region" description="Basic residues" evidence="1">
    <location>
        <begin position="308"/>
        <end position="319"/>
    </location>
</feature>
<dbReference type="SUPFAM" id="SSF46565">
    <property type="entry name" value="Chaperone J-domain"/>
    <property type="match status" value="1"/>
</dbReference>
<name>A0A0E0P8B5_ORYRU</name>
<dbReference type="EnsemblPlants" id="ORUFI04G11700.1">
    <property type="protein sequence ID" value="ORUFI04G11700.1"/>
    <property type="gene ID" value="ORUFI04G11700"/>
</dbReference>
<dbReference type="PANTHER" id="PTHR44137">
    <property type="entry name" value="BNAC03G44070D PROTEIN"/>
    <property type="match status" value="1"/>
</dbReference>
<evidence type="ECO:0000256" key="1">
    <source>
        <dbReference type="SAM" id="MobiDB-lite"/>
    </source>
</evidence>
<dbReference type="Pfam" id="PF11926">
    <property type="entry name" value="DUF3444"/>
    <property type="match status" value="1"/>
</dbReference>
<dbReference type="InterPro" id="IPR001623">
    <property type="entry name" value="DnaJ_domain"/>
</dbReference>
<dbReference type="STRING" id="4529.A0A0E0P8B5"/>
<keyword evidence="4" id="KW-1185">Reference proteome</keyword>
<evidence type="ECO:0000313" key="3">
    <source>
        <dbReference type="EnsemblPlants" id="ORUFI04G11700.1"/>
    </source>
</evidence>
<proteinExistence type="predicted"/>
<feature type="compositionally biased region" description="Polar residues" evidence="1">
    <location>
        <begin position="442"/>
        <end position="453"/>
    </location>
</feature>
<feature type="compositionally biased region" description="Polar residues" evidence="1">
    <location>
        <begin position="422"/>
        <end position="431"/>
    </location>
</feature>
<accession>A0A0E0P8B5</accession>
<dbReference type="CDD" id="cd06257">
    <property type="entry name" value="DnaJ"/>
    <property type="match status" value="1"/>
</dbReference>
<dbReference type="InterPro" id="IPR018253">
    <property type="entry name" value="DnaJ_domain_CS"/>
</dbReference>
<feature type="compositionally biased region" description="Basic and acidic residues" evidence="1">
    <location>
        <begin position="455"/>
        <end position="464"/>
    </location>
</feature>